<organism evidence="2 3">
    <name type="scientific">Salinivirga cyanobacteriivorans</name>
    <dbReference type="NCBI Taxonomy" id="1307839"/>
    <lineage>
        <taxon>Bacteria</taxon>
        <taxon>Pseudomonadati</taxon>
        <taxon>Bacteroidota</taxon>
        <taxon>Bacteroidia</taxon>
        <taxon>Bacteroidales</taxon>
        <taxon>Salinivirgaceae</taxon>
        <taxon>Salinivirga</taxon>
    </lineage>
</organism>
<dbReference type="OrthoDB" id="1522941at2"/>
<dbReference type="STRING" id="1307839.L21SP5_02677"/>
<dbReference type="EMBL" id="CP013118">
    <property type="protein sequence ID" value="ALO16300.1"/>
    <property type="molecule type" value="Genomic_DNA"/>
</dbReference>
<evidence type="ECO:0000313" key="3">
    <source>
        <dbReference type="Proteomes" id="UP000064893"/>
    </source>
</evidence>
<accession>A0A0S2I2P6</accession>
<keyword evidence="3" id="KW-1185">Reference proteome</keyword>
<dbReference type="AlphaFoldDB" id="A0A0S2I2P6"/>
<reference evidence="2 3" key="1">
    <citation type="submission" date="2015-11" db="EMBL/GenBank/DDBJ databases">
        <title>Description and complete genome sequence of a novel strain predominating in hypersaline microbial mats and representing a new family of the Bacteriodetes phylum.</title>
        <authorList>
            <person name="Spring S."/>
            <person name="Bunk B."/>
            <person name="Sproer C."/>
            <person name="Klenk H.-P."/>
        </authorList>
    </citation>
    <scope>NUCLEOTIDE SEQUENCE [LARGE SCALE GENOMIC DNA]</scope>
    <source>
        <strain evidence="2 3">L21-Spi-D4</strain>
    </source>
</reference>
<gene>
    <name evidence="2" type="ORF">L21SP5_02677</name>
</gene>
<proteinExistence type="predicted"/>
<dbReference type="RefSeq" id="WP_057953686.1">
    <property type="nucleotide sequence ID" value="NZ_CP013118.1"/>
</dbReference>
<dbReference type="Proteomes" id="UP000064893">
    <property type="component" value="Chromosome"/>
</dbReference>
<name>A0A0S2I2P6_9BACT</name>
<dbReference type="GO" id="GO:0008218">
    <property type="term" value="P:bioluminescence"/>
    <property type="evidence" value="ECO:0007669"/>
    <property type="project" value="InterPro"/>
</dbReference>
<dbReference type="InterPro" id="IPR008670">
    <property type="entry name" value="CoA_reduct_LuxC"/>
</dbReference>
<keyword evidence="1" id="KW-0521">NADP</keyword>
<sequence>MKSTLHIHALVKLGQKLQETLDSTDNNLPLNKAIRKSHELNPWFTPTFTRLAIRNLLPWLEPQKLSEWVEKYQSPKKSMKTGIIMAGNIPLVGFHDFLCTLISGHTAMIKLSGKDAYLLPAIAKELIDIEPAYRDKIHFIDKIPNNIEALIATGSDNTARYFDYYFKGTPRIIRKNRTSLAVLNGDETPEELGYLADDICTFFGLGCRNVSKLYLPAQTSLKPIIKALAKYKWLLNHEQYANNLRYQKARLKALNSPFIDAGPVLFVEDAQLNSQVGIVHLEFFNSIENVKEILATNIEKIQCIVGNELNKSLNLGSTQKPDIGDYADNVDTLKFLTELQS</sequence>
<dbReference type="Pfam" id="PF05893">
    <property type="entry name" value="LuxC"/>
    <property type="match status" value="1"/>
</dbReference>
<protein>
    <submittedName>
        <fullName evidence="2">Acyl-CoA reductase (LuxC)</fullName>
    </submittedName>
</protein>
<evidence type="ECO:0000256" key="1">
    <source>
        <dbReference type="ARBA" id="ARBA00022857"/>
    </source>
</evidence>
<evidence type="ECO:0000313" key="2">
    <source>
        <dbReference type="EMBL" id="ALO16300.1"/>
    </source>
</evidence>
<dbReference type="GO" id="GO:0003995">
    <property type="term" value="F:acyl-CoA dehydrogenase activity"/>
    <property type="evidence" value="ECO:0007669"/>
    <property type="project" value="InterPro"/>
</dbReference>
<dbReference type="KEGG" id="blq:L21SP5_02677"/>
<dbReference type="PATRIC" id="fig|1307839.3.peg.2812"/>